<dbReference type="InterPro" id="IPR046737">
    <property type="entry name" value="DUF6629"/>
</dbReference>
<evidence type="ECO:0000313" key="3">
    <source>
        <dbReference type="Proteomes" id="UP000505210"/>
    </source>
</evidence>
<feature type="transmembrane region" description="Helical" evidence="1">
    <location>
        <begin position="35"/>
        <end position="57"/>
    </location>
</feature>
<dbReference type="EMBL" id="CP053661">
    <property type="protein sequence ID" value="QKD82695.1"/>
    <property type="molecule type" value="Genomic_DNA"/>
</dbReference>
<protein>
    <submittedName>
        <fullName evidence="2">Uncharacterized protein</fullName>
    </submittedName>
</protein>
<sequence length="227" mass="25075">MCFSATASFSLGAALIPVGIACLKKAQEEDRRYMPLAAFPLAFGIQQAIEGLVWVGLGANHTRLVALAAAGFVCFSHGFWLVWTPLTAASVESDRPRKQIWRALTGIGLLYGLYFNLPLWLHQRQLAVSIHNHSLVYQLQLWLYPTRLLVLLGYTLYVLTILAPLVLSGDRHLQRLGGLVLVALLLTANFFSAGFISVWCFFAALVSLYVGYVFLQGLEPRSQPPLA</sequence>
<dbReference type="Proteomes" id="UP000505210">
    <property type="component" value="Chromosome"/>
</dbReference>
<name>A0A6M8BJS5_9CYAN</name>
<dbReference type="AlphaFoldDB" id="A0A6M8BJS5"/>
<evidence type="ECO:0000313" key="2">
    <source>
        <dbReference type="EMBL" id="QKD82695.1"/>
    </source>
</evidence>
<dbReference type="RefSeq" id="WP_172355724.1">
    <property type="nucleotide sequence ID" value="NZ_CP053661.1"/>
</dbReference>
<gene>
    <name evidence="2" type="ORF">HPC62_11345</name>
</gene>
<feature type="transmembrane region" description="Helical" evidence="1">
    <location>
        <begin position="103"/>
        <end position="121"/>
    </location>
</feature>
<dbReference type="KEGG" id="theu:HPC62_11345"/>
<organism evidence="2 3">
    <name type="scientific">Thermoleptolyngbya sichuanensis A183</name>
    <dbReference type="NCBI Taxonomy" id="2737172"/>
    <lineage>
        <taxon>Bacteria</taxon>
        <taxon>Bacillati</taxon>
        <taxon>Cyanobacteriota</taxon>
        <taxon>Cyanophyceae</taxon>
        <taxon>Oculatellales</taxon>
        <taxon>Oculatellaceae</taxon>
        <taxon>Thermoleptolyngbya</taxon>
        <taxon>Thermoleptolyngbya sichuanensis</taxon>
    </lineage>
</organism>
<feature type="transmembrane region" description="Helical" evidence="1">
    <location>
        <begin position="141"/>
        <end position="167"/>
    </location>
</feature>
<evidence type="ECO:0000256" key="1">
    <source>
        <dbReference type="SAM" id="Phobius"/>
    </source>
</evidence>
<dbReference type="Pfam" id="PF20334">
    <property type="entry name" value="DUF6629"/>
    <property type="match status" value="1"/>
</dbReference>
<proteinExistence type="predicted"/>
<keyword evidence="1" id="KW-1133">Transmembrane helix</keyword>
<keyword evidence="1" id="KW-0472">Membrane</keyword>
<keyword evidence="1" id="KW-0812">Transmembrane</keyword>
<feature type="transmembrane region" description="Helical" evidence="1">
    <location>
        <begin position="6"/>
        <end position="23"/>
    </location>
</feature>
<accession>A0A6M8BJS5</accession>
<feature type="transmembrane region" description="Helical" evidence="1">
    <location>
        <begin position="179"/>
        <end position="212"/>
    </location>
</feature>
<feature type="transmembrane region" description="Helical" evidence="1">
    <location>
        <begin position="63"/>
        <end position="83"/>
    </location>
</feature>
<reference evidence="2 3" key="1">
    <citation type="submission" date="2020-05" db="EMBL/GenBank/DDBJ databases">
        <title>Complete genome sequence of of a novel Thermoleptolyngbya strain isolated from hot springs of Ganzi, Sichuan China.</title>
        <authorList>
            <person name="Tang J."/>
            <person name="Daroch M."/>
            <person name="Li L."/>
            <person name="Waleron K."/>
            <person name="Waleron M."/>
            <person name="Waleron M."/>
        </authorList>
    </citation>
    <scope>NUCLEOTIDE SEQUENCE [LARGE SCALE GENOMIC DNA]</scope>
    <source>
        <strain evidence="2 3">PKUAC-SCTA183</strain>
    </source>
</reference>
<keyword evidence="3" id="KW-1185">Reference proteome</keyword>